<evidence type="ECO:0000313" key="3">
    <source>
        <dbReference type="EMBL" id="PQO41255.1"/>
    </source>
</evidence>
<evidence type="ECO:0000259" key="1">
    <source>
        <dbReference type="Pfam" id="PF01370"/>
    </source>
</evidence>
<gene>
    <name evidence="3" type="ORF">C5Y96_00650</name>
</gene>
<protein>
    <submittedName>
        <fullName evidence="3">Epimerase</fullName>
    </submittedName>
</protein>
<evidence type="ECO:0000313" key="4">
    <source>
        <dbReference type="Proteomes" id="UP000240009"/>
    </source>
</evidence>
<comment type="caution">
    <text evidence="3">The sequence shown here is derived from an EMBL/GenBank/DDBJ whole genome shotgun (WGS) entry which is preliminary data.</text>
</comment>
<dbReference type="RefSeq" id="WP_105349622.1">
    <property type="nucleotide sequence ID" value="NZ_PUIA01000003.1"/>
</dbReference>
<dbReference type="InterPro" id="IPR013549">
    <property type="entry name" value="DUF1731"/>
</dbReference>
<sequence length="321" mass="35163">MTTTPNPRRIVIAGGSGFLGISLAHFLHENNFHVTLLSRSAPKCDGPWKHVAWDGRTLGNWKACLDGATGMVNLAGRTVDCIKTPDHQDEILRSRVESTRVLGLAVRAIDQPPPVWVQMGTAHIYGDPPEASCTEDSSLGVGLAPWVGKAWEEEFERARLDSQRGVVLRTSFVIGCNRGAGGGALDRLSLLTRLGLGGRIGSGKQGFSWIHELDLNRLFEQSLTQDSMRGIYIASAPNPVSQVEFMRALREALGVRFGLPAFAWMVRLGAPLLLRTDPDLALYGRYVRSARLQDEGFTFQFPEVGPALENIAQAARHTLRQ</sequence>
<dbReference type="OrthoDB" id="9801773at2"/>
<dbReference type="Pfam" id="PF08338">
    <property type="entry name" value="DUF1731"/>
    <property type="match status" value="1"/>
</dbReference>
<dbReference type="PANTHER" id="PTHR11092:SF0">
    <property type="entry name" value="EPIMERASE FAMILY PROTEIN SDR39U1"/>
    <property type="match status" value="1"/>
</dbReference>
<dbReference type="PANTHER" id="PTHR11092">
    <property type="entry name" value="SUGAR NUCLEOTIDE EPIMERASE RELATED"/>
    <property type="match status" value="1"/>
</dbReference>
<organism evidence="3 4">
    <name type="scientific">Blastopirellula marina</name>
    <dbReference type="NCBI Taxonomy" id="124"/>
    <lineage>
        <taxon>Bacteria</taxon>
        <taxon>Pseudomonadati</taxon>
        <taxon>Planctomycetota</taxon>
        <taxon>Planctomycetia</taxon>
        <taxon>Pirellulales</taxon>
        <taxon>Pirellulaceae</taxon>
        <taxon>Blastopirellula</taxon>
    </lineage>
</organism>
<evidence type="ECO:0000259" key="2">
    <source>
        <dbReference type="Pfam" id="PF08338"/>
    </source>
</evidence>
<accession>A0A2S8G9V9</accession>
<dbReference type="AlphaFoldDB" id="A0A2S8G9V9"/>
<feature type="domain" description="DUF1731" evidence="2">
    <location>
        <begin position="263"/>
        <end position="311"/>
    </location>
</feature>
<dbReference type="Pfam" id="PF01370">
    <property type="entry name" value="Epimerase"/>
    <property type="match status" value="1"/>
</dbReference>
<reference evidence="3 4" key="1">
    <citation type="submission" date="2018-02" db="EMBL/GenBank/DDBJ databases">
        <title>Comparative genomes isolates from brazilian mangrove.</title>
        <authorList>
            <person name="Araujo J.E."/>
            <person name="Taketani R.G."/>
            <person name="Silva M.C.P."/>
            <person name="Loureco M.V."/>
            <person name="Andreote F.D."/>
        </authorList>
    </citation>
    <scope>NUCLEOTIDE SEQUENCE [LARGE SCALE GENOMIC DNA]</scope>
    <source>
        <strain evidence="3 4">HEX-2 MGV</strain>
    </source>
</reference>
<feature type="domain" description="NAD-dependent epimerase/dehydratase" evidence="1">
    <location>
        <begin position="10"/>
        <end position="137"/>
    </location>
</feature>
<name>A0A2S8G9V9_9BACT</name>
<dbReference type="InterPro" id="IPR036291">
    <property type="entry name" value="NAD(P)-bd_dom_sf"/>
</dbReference>
<dbReference type="Gene3D" id="3.40.50.720">
    <property type="entry name" value="NAD(P)-binding Rossmann-like Domain"/>
    <property type="match status" value="1"/>
</dbReference>
<dbReference type="Proteomes" id="UP000240009">
    <property type="component" value="Unassembled WGS sequence"/>
</dbReference>
<proteinExistence type="predicted"/>
<dbReference type="InterPro" id="IPR001509">
    <property type="entry name" value="Epimerase_deHydtase"/>
</dbReference>
<dbReference type="SUPFAM" id="SSF51735">
    <property type="entry name" value="NAD(P)-binding Rossmann-fold domains"/>
    <property type="match status" value="1"/>
</dbReference>
<dbReference type="EMBL" id="PUIA01000003">
    <property type="protein sequence ID" value="PQO41255.1"/>
    <property type="molecule type" value="Genomic_DNA"/>
</dbReference>